<organism evidence="1 2">
    <name type="scientific">Aureobasidium vineae</name>
    <dbReference type="NCBI Taxonomy" id="2773715"/>
    <lineage>
        <taxon>Eukaryota</taxon>
        <taxon>Fungi</taxon>
        <taxon>Dikarya</taxon>
        <taxon>Ascomycota</taxon>
        <taxon>Pezizomycotina</taxon>
        <taxon>Dothideomycetes</taxon>
        <taxon>Dothideomycetidae</taxon>
        <taxon>Dothideales</taxon>
        <taxon>Saccotheciaceae</taxon>
        <taxon>Aureobasidium</taxon>
    </lineage>
</organism>
<reference evidence="1" key="1">
    <citation type="submission" date="2020-06" db="EMBL/GenBank/DDBJ databases">
        <authorList>
            <person name="Onetto C."/>
        </authorList>
    </citation>
    <scope>NUCLEOTIDE SEQUENCE</scope>
</reference>
<dbReference type="EMBL" id="CAIJEN010000004">
    <property type="protein sequence ID" value="CAD0085288.1"/>
    <property type="molecule type" value="Genomic_DNA"/>
</dbReference>
<evidence type="ECO:0000313" key="2">
    <source>
        <dbReference type="Proteomes" id="UP000716446"/>
    </source>
</evidence>
<dbReference type="AlphaFoldDB" id="A0A9N8JC48"/>
<accession>A0A9N8JC48</accession>
<keyword evidence="2" id="KW-1185">Reference proteome</keyword>
<gene>
    <name evidence="1" type="ORF">AWRI4619_LOCUS3727</name>
</gene>
<protein>
    <submittedName>
        <fullName evidence="1">Uncharacterized protein</fullName>
    </submittedName>
</protein>
<name>A0A9N8JC48_9PEZI</name>
<proteinExistence type="predicted"/>
<dbReference type="Proteomes" id="UP000716446">
    <property type="component" value="Unassembled WGS sequence"/>
</dbReference>
<comment type="caution">
    <text evidence="1">The sequence shown here is derived from an EMBL/GenBank/DDBJ whole genome shotgun (WGS) entry which is preliminary data.</text>
</comment>
<evidence type="ECO:0000313" key="1">
    <source>
        <dbReference type="EMBL" id="CAD0085288.1"/>
    </source>
</evidence>
<sequence length="71" mass="8029">MDSLSAETMMMLHNYRFVYSLAGDINVVVVTHDNLYWIIVQHKMAPTLWKSNNGHKTEGAVLQGTANYSNT</sequence>